<keyword evidence="2" id="KW-0560">Oxidoreductase</keyword>
<dbReference type="CDD" id="cd02138">
    <property type="entry name" value="TdsD-like"/>
    <property type="match status" value="1"/>
</dbReference>
<comment type="caution">
    <text evidence="4">The sequence shown here is derived from an EMBL/GenBank/DDBJ whole genome shotgun (WGS) entry which is preliminary data.</text>
</comment>
<dbReference type="PANTHER" id="PTHR43673:SF10">
    <property type="entry name" value="NADH DEHYDROGENASE_NAD(P)H NITROREDUCTASE XCC3605-RELATED"/>
    <property type="match status" value="1"/>
</dbReference>
<protein>
    <submittedName>
        <fullName evidence="4">Nitroreductase family protein</fullName>
    </submittedName>
</protein>
<dbReference type="RefSeq" id="WP_150960314.1">
    <property type="nucleotide sequence ID" value="NZ_JBHTIU010000012.1"/>
</dbReference>
<evidence type="ECO:0000313" key="4">
    <source>
        <dbReference type="EMBL" id="MFD0868464.1"/>
    </source>
</evidence>
<dbReference type="InterPro" id="IPR000415">
    <property type="entry name" value="Nitroreductase-like"/>
</dbReference>
<dbReference type="Proteomes" id="UP001597120">
    <property type="component" value="Unassembled WGS sequence"/>
</dbReference>
<accession>A0ABW3D6Y4</accession>
<dbReference type="PANTHER" id="PTHR43673">
    <property type="entry name" value="NAD(P)H NITROREDUCTASE YDGI-RELATED"/>
    <property type="match status" value="1"/>
</dbReference>
<feature type="domain" description="Nitroreductase" evidence="3">
    <location>
        <begin position="25"/>
        <end position="78"/>
    </location>
</feature>
<evidence type="ECO:0000256" key="2">
    <source>
        <dbReference type="ARBA" id="ARBA00023002"/>
    </source>
</evidence>
<gene>
    <name evidence="4" type="ORF">ACFQ03_04840</name>
</gene>
<dbReference type="Gene3D" id="3.40.109.10">
    <property type="entry name" value="NADH Oxidase"/>
    <property type="match status" value="1"/>
</dbReference>
<dbReference type="EMBL" id="JBHTIU010000012">
    <property type="protein sequence ID" value="MFD0868464.1"/>
    <property type="molecule type" value="Genomic_DNA"/>
</dbReference>
<dbReference type="Pfam" id="PF00881">
    <property type="entry name" value="Nitroreductase"/>
    <property type="match status" value="2"/>
</dbReference>
<name>A0ABW3D6Y4_9BACL</name>
<proteinExistence type="inferred from homology"/>
<comment type="similarity">
    <text evidence="1">Belongs to the nitroreductase family.</text>
</comment>
<evidence type="ECO:0000256" key="1">
    <source>
        <dbReference type="ARBA" id="ARBA00007118"/>
    </source>
</evidence>
<dbReference type="SUPFAM" id="SSF55469">
    <property type="entry name" value="FMN-dependent nitroreductase-like"/>
    <property type="match status" value="1"/>
</dbReference>
<keyword evidence="5" id="KW-1185">Reference proteome</keyword>
<sequence>MMDNLLPEVAAARKSEYGIDPIFLNRWSTRAFSSKAVKDEDLYGVLEAAHWAPSGSNEQPWRFIIAKTPEQRETFLQFISPFNQEWCKEAPVLLLLLSRKVNEAGKASPSHALDAGTAWGYLALEATRRGLSTHAMGGFDRAAAQSALQVPEEYEPQIVIALGYRGDENQLSERNRSREIPNTRKPLSEIVFEGRFPQP</sequence>
<organism evidence="4 5">
    <name type="scientific">Paenibacillus residui</name>
    <dbReference type="NCBI Taxonomy" id="629724"/>
    <lineage>
        <taxon>Bacteria</taxon>
        <taxon>Bacillati</taxon>
        <taxon>Bacillota</taxon>
        <taxon>Bacilli</taxon>
        <taxon>Bacillales</taxon>
        <taxon>Paenibacillaceae</taxon>
        <taxon>Paenibacillus</taxon>
    </lineage>
</organism>
<feature type="domain" description="Nitroreductase" evidence="3">
    <location>
        <begin position="82"/>
        <end position="164"/>
    </location>
</feature>
<evidence type="ECO:0000259" key="3">
    <source>
        <dbReference type="Pfam" id="PF00881"/>
    </source>
</evidence>
<dbReference type="InterPro" id="IPR029479">
    <property type="entry name" value="Nitroreductase"/>
</dbReference>
<evidence type="ECO:0000313" key="5">
    <source>
        <dbReference type="Proteomes" id="UP001597120"/>
    </source>
</evidence>
<reference evidence="5" key="1">
    <citation type="journal article" date="2019" name="Int. J. Syst. Evol. Microbiol.">
        <title>The Global Catalogue of Microorganisms (GCM) 10K type strain sequencing project: providing services to taxonomists for standard genome sequencing and annotation.</title>
        <authorList>
            <consortium name="The Broad Institute Genomics Platform"/>
            <consortium name="The Broad Institute Genome Sequencing Center for Infectious Disease"/>
            <person name="Wu L."/>
            <person name="Ma J."/>
        </authorList>
    </citation>
    <scope>NUCLEOTIDE SEQUENCE [LARGE SCALE GENOMIC DNA]</scope>
    <source>
        <strain evidence="5">CCUG 57263</strain>
    </source>
</reference>